<dbReference type="Gene3D" id="3.20.20.70">
    <property type="entry name" value="Aldolase class I"/>
    <property type="match status" value="1"/>
</dbReference>
<dbReference type="PROSITE" id="PS51918">
    <property type="entry name" value="RADICAL_SAM"/>
    <property type="match status" value="1"/>
</dbReference>
<dbReference type="GO" id="GO:0019843">
    <property type="term" value="F:rRNA binding"/>
    <property type="evidence" value="ECO:0007669"/>
    <property type="project" value="UniProtKB-UniRule"/>
</dbReference>
<dbReference type="PIRSF" id="PIRSF006004">
    <property type="entry name" value="CHP00048"/>
    <property type="match status" value="1"/>
</dbReference>
<dbReference type="GO" id="GO:0005737">
    <property type="term" value="C:cytoplasm"/>
    <property type="evidence" value="ECO:0007669"/>
    <property type="project" value="UniProtKB-SubCell"/>
</dbReference>
<dbReference type="InterPro" id="IPR013785">
    <property type="entry name" value="Aldolase_TIM"/>
</dbReference>
<protein>
    <recommendedName>
        <fullName evidence="14">Dual-specificity RNA methyltransferase RlmN</fullName>
        <ecNumber evidence="14">2.1.1.192</ecNumber>
    </recommendedName>
    <alternativeName>
        <fullName evidence="14">23S rRNA (adenine(2503)-C(2))-methyltransferase</fullName>
    </alternativeName>
    <alternativeName>
        <fullName evidence="14">23S rRNA m2A2503 methyltransferase</fullName>
    </alternativeName>
    <alternativeName>
        <fullName evidence="14">Ribosomal RNA large subunit methyltransferase N</fullName>
    </alternativeName>
    <alternativeName>
        <fullName evidence="14">tRNA (adenine(37)-C(2))-methyltransferase</fullName>
    </alternativeName>
    <alternativeName>
        <fullName evidence="14">tRNA m2A37 methyltransferase</fullName>
    </alternativeName>
</protein>
<keyword evidence="4 14" id="KW-0963">Cytoplasm</keyword>
<keyword evidence="8 14" id="KW-0949">S-adenosyl-L-methionine</keyword>
<feature type="binding site" evidence="14">
    <location>
        <position position="305"/>
    </location>
    <ligand>
        <name>S-adenosyl-L-methionine</name>
        <dbReference type="ChEBI" id="CHEBI:59789"/>
    </ligand>
</feature>
<evidence type="ECO:0000256" key="10">
    <source>
        <dbReference type="ARBA" id="ARBA00022723"/>
    </source>
</evidence>
<feature type="binding site" evidence="14">
    <location>
        <position position="122"/>
    </location>
    <ligand>
        <name>[4Fe-4S] cluster</name>
        <dbReference type="ChEBI" id="CHEBI:49883"/>
        <note>4Fe-4S-S-AdoMet</note>
    </ligand>
</feature>
<feature type="binding site" evidence="14">
    <location>
        <position position="115"/>
    </location>
    <ligand>
        <name>[4Fe-4S] cluster</name>
        <dbReference type="ChEBI" id="CHEBI:49883"/>
        <note>4Fe-4S-S-AdoMet</note>
    </ligand>
</feature>
<evidence type="ECO:0000256" key="2">
    <source>
        <dbReference type="ARBA" id="ARBA00007544"/>
    </source>
</evidence>
<evidence type="ECO:0000259" key="15">
    <source>
        <dbReference type="PROSITE" id="PS51918"/>
    </source>
</evidence>
<keyword evidence="10 14" id="KW-0479">Metal-binding</keyword>
<evidence type="ECO:0000256" key="11">
    <source>
        <dbReference type="ARBA" id="ARBA00023004"/>
    </source>
</evidence>
<gene>
    <name evidence="14 16" type="primary">rlmN</name>
    <name evidence="16" type="ORF">IMCC3135_24075</name>
</gene>
<dbReference type="InterPro" id="IPR058240">
    <property type="entry name" value="rSAM_sf"/>
</dbReference>
<reference evidence="16 17" key="1">
    <citation type="submission" date="2016-12" db="EMBL/GenBank/DDBJ databases">
        <authorList>
            <person name="Song W.-J."/>
            <person name="Kurnit D.M."/>
        </authorList>
    </citation>
    <scope>NUCLEOTIDE SEQUENCE [LARGE SCALE GENOMIC DNA]</scope>
    <source>
        <strain evidence="16 17">IMCC3135</strain>
    </source>
</reference>
<accession>A0A2Z2P4X8</accession>
<dbReference type="Pfam" id="PF21016">
    <property type="entry name" value="RlmN_N"/>
    <property type="match status" value="1"/>
</dbReference>
<dbReference type="SFLD" id="SFLDF00275">
    <property type="entry name" value="adenosine_C2_methyltransferase"/>
    <property type="match status" value="1"/>
</dbReference>
<evidence type="ECO:0000256" key="4">
    <source>
        <dbReference type="ARBA" id="ARBA00022490"/>
    </source>
</evidence>
<dbReference type="GO" id="GO:0030488">
    <property type="term" value="P:tRNA methylation"/>
    <property type="evidence" value="ECO:0007669"/>
    <property type="project" value="UniProtKB-UniRule"/>
</dbReference>
<evidence type="ECO:0000256" key="8">
    <source>
        <dbReference type="ARBA" id="ARBA00022691"/>
    </source>
</evidence>
<evidence type="ECO:0000256" key="13">
    <source>
        <dbReference type="ARBA" id="ARBA00023157"/>
    </source>
</evidence>
<dbReference type="GO" id="GO:0070475">
    <property type="term" value="P:rRNA base methylation"/>
    <property type="evidence" value="ECO:0007669"/>
    <property type="project" value="UniProtKB-UniRule"/>
</dbReference>
<evidence type="ECO:0000256" key="12">
    <source>
        <dbReference type="ARBA" id="ARBA00023014"/>
    </source>
</evidence>
<comment type="cofactor">
    <cofactor evidence="14">
        <name>[4Fe-4S] cluster</name>
        <dbReference type="ChEBI" id="CHEBI:49883"/>
    </cofactor>
    <text evidence="14">Binds 1 [4Fe-4S] cluster. The cluster is coordinated with 3 cysteines and an exchangeable S-adenosyl-L-methionine.</text>
</comment>
<evidence type="ECO:0000256" key="1">
    <source>
        <dbReference type="ARBA" id="ARBA00004496"/>
    </source>
</evidence>
<dbReference type="KEGG" id="gai:IMCC3135_24075"/>
<keyword evidence="12 14" id="KW-0411">Iron-sulfur</keyword>
<comment type="catalytic activity">
    <reaction evidence="14">
        <text>adenosine(2503) in 23S rRNA + 2 reduced [2Fe-2S]-[ferredoxin] + 2 S-adenosyl-L-methionine = 2-methyladenosine(2503) in 23S rRNA + 5'-deoxyadenosine + L-methionine + 2 oxidized [2Fe-2S]-[ferredoxin] + S-adenosyl-L-homocysteine</text>
        <dbReference type="Rhea" id="RHEA:42916"/>
        <dbReference type="Rhea" id="RHEA-COMP:10000"/>
        <dbReference type="Rhea" id="RHEA-COMP:10001"/>
        <dbReference type="Rhea" id="RHEA-COMP:10152"/>
        <dbReference type="Rhea" id="RHEA-COMP:10282"/>
        <dbReference type="ChEBI" id="CHEBI:17319"/>
        <dbReference type="ChEBI" id="CHEBI:33737"/>
        <dbReference type="ChEBI" id="CHEBI:33738"/>
        <dbReference type="ChEBI" id="CHEBI:57844"/>
        <dbReference type="ChEBI" id="CHEBI:57856"/>
        <dbReference type="ChEBI" id="CHEBI:59789"/>
        <dbReference type="ChEBI" id="CHEBI:74411"/>
        <dbReference type="ChEBI" id="CHEBI:74497"/>
        <dbReference type="EC" id="2.1.1.192"/>
    </reaction>
</comment>
<dbReference type="SFLD" id="SFLDS00029">
    <property type="entry name" value="Radical_SAM"/>
    <property type="match status" value="1"/>
</dbReference>
<keyword evidence="17" id="KW-1185">Reference proteome</keyword>
<keyword evidence="5 14" id="KW-0698">rRNA processing</keyword>
<dbReference type="PANTHER" id="PTHR30544:SF5">
    <property type="entry name" value="RADICAL SAM CORE DOMAIN-CONTAINING PROTEIN"/>
    <property type="match status" value="1"/>
</dbReference>
<dbReference type="PANTHER" id="PTHR30544">
    <property type="entry name" value="23S RRNA METHYLTRANSFERASE"/>
    <property type="match status" value="1"/>
</dbReference>
<keyword evidence="11 14" id="KW-0408">Iron</keyword>
<keyword evidence="9 14" id="KW-0819">tRNA processing</keyword>
<keyword evidence="6 14" id="KW-0489">Methyltransferase</keyword>
<dbReference type="CDD" id="cd01335">
    <property type="entry name" value="Radical_SAM"/>
    <property type="match status" value="1"/>
</dbReference>
<dbReference type="AlphaFoldDB" id="A0A2Z2P4X8"/>
<dbReference type="GO" id="GO:0002935">
    <property type="term" value="F:tRNA (adenine(37)-C2)-methyltransferase activity"/>
    <property type="evidence" value="ECO:0007669"/>
    <property type="project" value="UniProtKB-UniRule"/>
</dbReference>
<evidence type="ECO:0000256" key="14">
    <source>
        <dbReference type="HAMAP-Rule" id="MF_01849"/>
    </source>
</evidence>
<dbReference type="NCBIfam" id="TIGR00048">
    <property type="entry name" value="rRNA_mod_RlmN"/>
    <property type="match status" value="1"/>
</dbReference>
<dbReference type="GO" id="GO:0051539">
    <property type="term" value="F:4 iron, 4 sulfur cluster binding"/>
    <property type="evidence" value="ECO:0007669"/>
    <property type="project" value="UniProtKB-UniRule"/>
</dbReference>
<evidence type="ECO:0000256" key="6">
    <source>
        <dbReference type="ARBA" id="ARBA00022603"/>
    </source>
</evidence>
<feature type="binding site" evidence="14">
    <location>
        <begin position="169"/>
        <end position="170"/>
    </location>
    <ligand>
        <name>S-adenosyl-L-methionine</name>
        <dbReference type="ChEBI" id="CHEBI:59789"/>
    </ligand>
</feature>
<comment type="function">
    <text evidence="14">Specifically methylates position 2 of adenine 2503 in 23S rRNA and position 2 of adenine 37 in tRNAs. m2A2503 modification seems to play a crucial role in the proofreading step occurring at the peptidyl transferase center and thus would serve to optimize ribosomal fidelity.</text>
</comment>
<feature type="active site" description="S-methylcysteine intermediate" evidence="14">
    <location>
        <position position="348"/>
    </location>
</feature>
<dbReference type="Pfam" id="PF04055">
    <property type="entry name" value="Radical_SAM"/>
    <property type="match status" value="1"/>
</dbReference>
<comment type="catalytic activity">
    <reaction evidence="14">
        <text>adenosine(37) in tRNA + 2 reduced [2Fe-2S]-[ferredoxin] + 2 S-adenosyl-L-methionine = 2-methyladenosine(37) in tRNA + 5'-deoxyadenosine + L-methionine + 2 oxidized [2Fe-2S]-[ferredoxin] + S-adenosyl-L-homocysteine</text>
        <dbReference type="Rhea" id="RHEA:43332"/>
        <dbReference type="Rhea" id="RHEA-COMP:10000"/>
        <dbReference type="Rhea" id="RHEA-COMP:10001"/>
        <dbReference type="Rhea" id="RHEA-COMP:10162"/>
        <dbReference type="Rhea" id="RHEA-COMP:10485"/>
        <dbReference type="ChEBI" id="CHEBI:17319"/>
        <dbReference type="ChEBI" id="CHEBI:33737"/>
        <dbReference type="ChEBI" id="CHEBI:33738"/>
        <dbReference type="ChEBI" id="CHEBI:57844"/>
        <dbReference type="ChEBI" id="CHEBI:57856"/>
        <dbReference type="ChEBI" id="CHEBI:59789"/>
        <dbReference type="ChEBI" id="CHEBI:74411"/>
        <dbReference type="ChEBI" id="CHEBI:74497"/>
        <dbReference type="EC" id="2.1.1.192"/>
    </reaction>
</comment>
<feature type="binding site" evidence="14">
    <location>
        <position position="119"/>
    </location>
    <ligand>
        <name>[4Fe-4S] cluster</name>
        <dbReference type="ChEBI" id="CHEBI:49883"/>
        <note>4Fe-4S-S-AdoMet</note>
    </ligand>
</feature>
<dbReference type="GO" id="GO:0046872">
    <property type="term" value="F:metal ion binding"/>
    <property type="evidence" value="ECO:0007669"/>
    <property type="project" value="UniProtKB-KW"/>
</dbReference>
<keyword evidence="3 14" id="KW-0004">4Fe-4S</keyword>
<feature type="binding site" evidence="14">
    <location>
        <begin position="223"/>
        <end position="225"/>
    </location>
    <ligand>
        <name>S-adenosyl-L-methionine</name>
        <dbReference type="ChEBI" id="CHEBI:59789"/>
    </ligand>
</feature>
<dbReference type="SFLD" id="SFLDG01062">
    <property type="entry name" value="methyltransferase_(Class_A)"/>
    <property type="match status" value="1"/>
</dbReference>
<dbReference type="SUPFAM" id="SSF102114">
    <property type="entry name" value="Radical SAM enzymes"/>
    <property type="match status" value="1"/>
</dbReference>
<organism evidence="16 17">
    <name type="scientific">Granulosicoccus antarcticus IMCC3135</name>
    <dbReference type="NCBI Taxonomy" id="1192854"/>
    <lineage>
        <taxon>Bacteria</taxon>
        <taxon>Pseudomonadati</taxon>
        <taxon>Pseudomonadota</taxon>
        <taxon>Gammaproteobacteria</taxon>
        <taxon>Chromatiales</taxon>
        <taxon>Granulosicoccaceae</taxon>
        <taxon>Granulosicoccus</taxon>
    </lineage>
</organism>
<dbReference type="FunFam" id="3.20.20.70:FF:000008">
    <property type="entry name" value="Dual-specificity RNA methyltransferase RlmN"/>
    <property type="match status" value="1"/>
</dbReference>
<proteinExistence type="inferred from homology"/>
<evidence type="ECO:0000313" key="17">
    <source>
        <dbReference type="Proteomes" id="UP000250079"/>
    </source>
</evidence>
<dbReference type="InterPro" id="IPR048641">
    <property type="entry name" value="RlmN_N"/>
</dbReference>
<dbReference type="OrthoDB" id="9793973at2"/>
<name>A0A2Z2P4X8_9GAMM</name>
<dbReference type="Proteomes" id="UP000250079">
    <property type="component" value="Chromosome"/>
</dbReference>
<evidence type="ECO:0000256" key="5">
    <source>
        <dbReference type="ARBA" id="ARBA00022552"/>
    </source>
</evidence>
<comment type="similarity">
    <text evidence="2 14">Belongs to the radical SAM superfamily. RlmN family.</text>
</comment>
<comment type="caution">
    <text evidence="14">Lacks conserved residue(s) required for the propagation of feature annotation.</text>
</comment>
<keyword evidence="7 14" id="KW-0808">Transferase</keyword>
<dbReference type="InterPro" id="IPR007197">
    <property type="entry name" value="rSAM"/>
</dbReference>
<dbReference type="InterPro" id="IPR004383">
    <property type="entry name" value="rRNA_lsu_MTrfase_RlmN/Cfr"/>
</dbReference>
<feature type="active site" description="Proton acceptor" evidence="14">
    <location>
        <position position="95"/>
    </location>
</feature>
<evidence type="ECO:0000256" key="3">
    <source>
        <dbReference type="ARBA" id="ARBA00022485"/>
    </source>
</evidence>
<dbReference type="InterPro" id="IPR027492">
    <property type="entry name" value="RNA_MTrfase_RlmN"/>
</dbReference>
<dbReference type="HAMAP" id="MF_01849">
    <property type="entry name" value="RNA_methyltr_RlmN"/>
    <property type="match status" value="1"/>
</dbReference>
<dbReference type="EMBL" id="CP018632">
    <property type="protein sequence ID" value="ASJ74884.1"/>
    <property type="molecule type" value="Genomic_DNA"/>
</dbReference>
<feature type="binding site" evidence="14">
    <location>
        <position position="201"/>
    </location>
    <ligand>
        <name>S-adenosyl-L-methionine</name>
        <dbReference type="ChEBI" id="CHEBI:59789"/>
    </ligand>
</feature>
<evidence type="ECO:0000256" key="7">
    <source>
        <dbReference type="ARBA" id="ARBA00022679"/>
    </source>
</evidence>
<dbReference type="InterPro" id="IPR040072">
    <property type="entry name" value="Methyltransferase_A"/>
</dbReference>
<evidence type="ECO:0000256" key="9">
    <source>
        <dbReference type="ARBA" id="ARBA00022694"/>
    </source>
</evidence>
<dbReference type="GO" id="GO:0070040">
    <property type="term" value="F:rRNA (adenine(2503)-C2-)-methyltransferase activity"/>
    <property type="evidence" value="ECO:0007669"/>
    <property type="project" value="UniProtKB-UniRule"/>
</dbReference>
<comment type="miscellaneous">
    <text evidence="14">Reaction proceeds by a ping-pong mechanism involving intermediate methylation of a conserved cysteine residue.</text>
</comment>
<dbReference type="RefSeq" id="WP_088919857.1">
    <property type="nucleotide sequence ID" value="NZ_CP018632.1"/>
</dbReference>
<feature type="domain" description="Radical SAM core" evidence="15">
    <location>
        <begin position="101"/>
        <end position="342"/>
    </location>
</feature>
<sequence>MTDTALVNLFDLDRQALTDFLVSQGEKPFRAKQILKWLYQHNVRDIDAMTDVSKATRAMLKERTTTVLPGVQEAQLSRDGTAKWLFELHDGNCIETVYIPENDRGTLCVSSQVGCALDCSFCSTGRQGFNRNLSVSEIIGQVWLATNLLALEPATRDQRITNVVMMGMGEPLLNYRHLVPSLNLMMDDLGYGLSKRRVTVSTSGVIPAMDKLTADVDISLAVSLHAPNDALRNELVPVNRKYPIKDLMAACWRYVEGEEAASQRKKHVLFEYVMLSGVNDKVEQAHELAELLRGFPCKVNLIPFNPFPQSGYLRSSRNAVERFARILSDAGILTLKRTTRGDDIDAACGQLAGDIDDRSKRHVKFMEPRFGEQGR</sequence>
<keyword evidence="13 14" id="KW-1015">Disulfide bond</keyword>
<comment type="subcellular location">
    <subcellularLocation>
        <location evidence="1 14">Cytoplasm</location>
    </subcellularLocation>
</comment>
<dbReference type="GO" id="GO:0000049">
    <property type="term" value="F:tRNA binding"/>
    <property type="evidence" value="ECO:0007669"/>
    <property type="project" value="UniProtKB-UniRule"/>
</dbReference>
<dbReference type="Gene3D" id="1.10.150.530">
    <property type="match status" value="1"/>
</dbReference>
<dbReference type="EC" id="2.1.1.192" evidence="14"/>
<evidence type="ECO:0000313" key="16">
    <source>
        <dbReference type="EMBL" id="ASJ74884.1"/>
    </source>
</evidence>